<protein>
    <submittedName>
        <fullName evidence="1">Uncharacterized protein</fullName>
    </submittedName>
</protein>
<gene>
    <name evidence="1" type="ORF">SAMN06297397_0106</name>
</gene>
<comment type="caution">
    <text evidence="1">The sequence shown here is derived from an EMBL/GenBank/DDBJ whole genome shotgun (WGS) entry which is preliminary data.</text>
</comment>
<proteinExistence type="predicted"/>
<sequence length="132" mass="15743">MAKNMLKNLGRFELLELIYNMRKENLELKERCEAAERKVAEIREQTDKQLDYARRDYENRIEELRMQGAAKDLQIRMKKIEEQLRLLQKLTMVDIDLPDLTTEEENDQTTGQETPERPERAGTEENKEEVTE</sequence>
<keyword evidence="2" id="KW-1185">Reference proteome</keyword>
<dbReference type="Proteomes" id="UP000192328">
    <property type="component" value="Unassembled WGS sequence"/>
</dbReference>
<accession>A0AC61PQW5</accession>
<name>A0AC61PQW5_9FIRM</name>
<reference evidence="1" key="1">
    <citation type="submission" date="2017-04" db="EMBL/GenBank/DDBJ databases">
        <authorList>
            <person name="Varghese N."/>
            <person name="Submissions S."/>
        </authorList>
    </citation>
    <scope>NUCLEOTIDE SEQUENCE</scope>
    <source>
        <strain evidence="1">WTE2008</strain>
    </source>
</reference>
<evidence type="ECO:0000313" key="1">
    <source>
        <dbReference type="EMBL" id="SMC93770.1"/>
    </source>
</evidence>
<organism evidence="1 2">
    <name type="scientific">Aristaeella lactis</name>
    <dbReference type="NCBI Taxonomy" id="3046383"/>
    <lineage>
        <taxon>Bacteria</taxon>
        <taxon>Bacillati</taxon>
        <taxon>Bacillota</taxon>
        <taxon>Clostridia</taxon>
        <taxon>Eubacteriales</taxon>
        <taxon>Aristaeellaceae</taxon>
        <taxon>Aristaeella</taxon>
    </lineage>
</organism>
<evidence type="ECO:0000313" key="2">
    <source>
        <dbReference type="Proteomes" id="UP000192328"/>
    </source>
</evidence>
<dbReference type="EMBL" id="FWXZ01000011">
    <property type="protein sequence ID" value="SMC93770.1"/>
    <property type="molecule type" value="Genomic_DNA"/>
</dbReference>